<comment type="caution">
    <text evidence="4">The sequence shown here is derived from an EMBL/GenBank/DDBJ whole genome shotgun (WGS) entry which is preliminary data.</text>
</comment>
<name>A0ABT2GND5_9MICO</name>
<evidence type="ECO:0000313" key="4">
    <source>
        <dbReference type="EMBL" id="MCS5717731.1"/>
    </source>
</evidence>
<feature type="domain" description="Alpha/beta hydrolase fold-3" evidence="3">
    <location>
        <begin position="54"/>
        <end position="258"/>
    </location>
</feature>
<dbReference type="InterPro" id="IPR050300">
    <property type="entry name" value="GDXG_lipolytic_enzyme"/>
</dbReference>
<comment type="similarity">
    <text evidence="1">Belongs to the 'GDXG' lipolytic enzyme family.</text>
</comment>
<dbReference type="PROSITE" id="PS01173">
    <property type="entry name" value="LIPASE_GDXG_HIS"/>
    <property type="match status" value="1"/>
</dbReference>
<dbReference type="PANTHER" id="PTHR48081:SF6">
    <property type="entry name" value="PEPTIDASE S9 PROLYL OLIGOPEPTIDASE CATALYTIC DOMAIN-CONTAINING PROTEIN"/>
    <property type="match status" value="1"/>
</dbReference>
<dbReference type="RefSeq" id="WP_259506229.1">
    <property type="nucleotide sequence ID" value="NZ_JANLCM010000001.1"/>
</dbReference>
<evidence type="ECO:0000259" key="3">
    <source>
        <dbReference type="Pfam" id="PF07859"/>
    </source>
</evidence>
<dbReference type="InterPro" id="IPR029058">
    <property type="entry name" value="AB_hydrolase_fold"/>
</dbReference>
<evidence type="ECO:0000256" key="2">
    <source>
        <dbReference type="ARBA" id="ARBA00022801"/>
    </source>
</evidence>
<dbReference type="PANTHER" id="PTHR48081">
    <property type="entry name" value="AB HYDROLASE SUPERFAMILY PROTEIN C4A8.06C"/>
    <property type="match status" value="1"/>
</dbReference>
<keyword evidence="2 4" id="KW-0378">Hydrolase</keyword>
<protein>
    <submittedName>
        <fullName evidence="4">Alpha/beta hydrolase</fullName>
    </submittedName>
</protein>
<proteinExistence type="inferred from homology"/>
<dbReference type="Pfam" id="PF07859">
    <property type="entry name" value="Abhydrolase_3"/>
    <property type="match status" value="1"/>
</dbReference>
<dbReference type="InterPro" id="IPR013094">
    <property type="entry name" value="AB_hydrolase_3"/>
</dbReference>
<accession>A0ABT2GND5</accession>
<dbReference type="EMBL" id="JANLCM010000001">
    <property type="protein sequence ID" value="MCS5717731.1"/>
    <property type="molecule type" value="Genomic_DNA"/>
</dbReference>
<dbReference type="InterPro" id="IPR002168">
    <property type="entry name" value="Lipase_GDXG_HIS_AS"/>
</dbReference>
<dbReference type="GO" id="GO:0016787">
    <property type="term" value="F:hydrolase activity"/>
    <property type="evidence" value="ECO:0007669"/>
    <property type="project" value="UniProtKB-KW"/>
</dbReference>
<gene>
    <name evidence="4" type="ORF">N1027_06235</name>
</gene>
<sequence>MVKAIFESSPEVTPPPGFDAIKDAVTKNNISLGSDGADLDIFTPTAAGEPLPMVLWVHGGGFISSSPSTMEDYSILLANEGYVVASLDYSLAPGARYPAPIQQGNDALRYLERNADRLGGQTDNIVIGGDSAGAQIASQLSALQTNPRLAEEMSIAPALDPGSLSGVVLFCGLYDMDTVGDTGFPALRTYLWSYTGYRDWQTFPEIDELSTTDQITAEYPPTFITVGDADPFATQGLELADRLKSQGVSTTALFWTGSGKGLQHEYQFNFSLPEAVKAFEQTTAFLEGVTR</sequence>
<keyword evidence="5" id="KW-1185">Reference proteome</keyword>
<dbReference type="SUPFAM" id="SSF53474">
    <property type="entry name" value="alpha/beta-Hydrolases"/>
    <property type="match status" value="1"/>
</dbReference>
<dbReference type="Proteomes" id="UP001165584">
    <property type="component" value="Unassembled WGS sequence"/>
</dbReference>
<organism evidence="4 5">
    <name type="scientific">Herbiconiux aconitum</name>
    <dbReference type="NCBI Taxonomy" id="2970913"/>
    <lineage>
        <taxon>Bacteria</taxon>
        <taxon>Bacillati</taxon>
        <taxon>Actinomycetota</taxon>
        <taxon>Actinomycetes</taxon>
        <taxon>Micrococcales</taxon>
        <taxon>Microbacteriaceae</taxon>
        <taxon>Herbiconiux</taxon>
    </lineage>
</organism>
<reference evidence="4" key="1">
    <citation type="submission" date="2022-08" db="EMBL/GenBank/DDBJ databases">
        <authorList>
            <person name="Deng Y."/>
            <person name="Han X.-F."/>
            <person name="Zhang Y.-Q."/>
        </authorList>
    </citation>
    <scope>NUCLEOTIDE SEQUENCE</scope>
    <source>
        <strain evidence="4">CPCC 205763</strain>
    </source>
</reference>
<evidence type="ECO:0000313" key="5">
    <source>
        <dbReference type="Proteomes" id="UP001165584"/>
    </source>
</evidence>
<evidence type="ECO:0000256" key="1">
    <source>
        <dbReference type="ARBA" id="ARBA00010515"/>
    </source>
</evidence>
<dbReference type="Gene3D" id="3.40.50.1820">
    <property type="entry name" value="alpha/beta hydrolase"/>
    <property type="match status" value="1"/>
</dbReference>